<dbReference type="PANTHER" id="PTHR23028:SF53">
    <property type="entry name" value="ACYL_TRANSF_3 DOMAIN-CONTAINING PROTEIN"/>
    <property type="match status" value="1"/>
</dbReference>
<organism evidence="3 4">
    <name type="scientific">Winogradskyella flava</name>
    <dbReference type="NCBI Taxonomy" id="1884876"/>
    <lineage>
        <taxon>Bacteria</taxon>
        <taxon>Pseudomonadati</taxon>
        <taxon>Bacteroidota</taxon>
        <taxon>Flavobacteriia</taxon>
        <taxon>Flavobacteriales</taxon>
        <taxon>Flavobacteriaceae</taxon>
        <taxon>Winogradskyella</taxon>
    </lineage>
</organism>
<sequence>MKNLVSLFFPHEDKKDYFKSLDGLRGVAVLIVLLSHTSHEGIFFHPILNFDFFGKIGVYLFFVLSAYLLDRQIALVFIEKEFNKEYWKNYFLRRFLRIYPLFFLALVFHWFFSVFGISTVIDSWMDIPAHLILYLGESIFWSIPVEFKYYFLSPLLMLIFHKYLKWDLKKIMLVFVLTALGILILNYNLVLSRISTLRYLPIFLVGTFISITEVFKAKNIQGINKRKIDFIGILSFVAIIISVPQFYEKIFLNKVNFQSHQFYLPYAILWGFILLAAKYGDGVLKFFFGLRLLRFIGTISFSVYLFHMLFLKIVMIIEMPDYLRIYFFFILTFGFSSLSYLLIEKPLSRIRVNNISKYIPINKFIK</sequence>
<feature type="transmembrane region" description="Helical" evidence="1">
    <location>
        <begin position="228"/>
        <end position="247"/>
    </location>
</feature>
<proteinExistence type="predicted"/>
<evidence type="ECO:0000313" key="3">
    <source>
        <dbReference type="EMBL" id="MBC2844486.1"/>
    </source>
</evidence>
<keyword evidence="4" id="KW-1185">Reference proteome</keyword>
<keyword evidence="1" id="KW-0472">Membrane</keyword>
<dbReference type="InterPro" id="IPR050879">
    <property type="entry name" value="Acyltransferase_3"/>
</dbReference>
<feature type="transmembrane region" description="Helical" evidence="1">
    <location>
        <begin position="262"/>
        <end position="280"/>
    </location>
</feature>
<comment type="caution">
    <text evidence="3">The sequence shown here is derived from an EMBL/GenBank/DDBJ whole genome shotgun (WGS) entry which is preliminary data.</text>
</comment>
<evidence type="ECO:0000313" key="4">
    <source>
        <dbReference type="Proteomes" id="UP000533900"/>
    </source>
</evidence>
<keyword evidence="1" id="KW-1133">Transmembrane helix</keyword>
<keyword evidence="3" id="KW-0012">Acyltransferase</keyword>
<keyword evidence="1" id="KW-0812">Transmembrane</keyword>
<name>A0A842IRN3_9FLAO</name>
<dbReference type="AlphaFoldDB" id="A0A842IRN3"/>
<dbReference type="GO" id="GO:0016747">
    <property type="term" value="F:acyltransferase activity, transferring groups other than amino-acyl groups"/>
    <property type="evidence" value="ECO:0007669"/>
    <property type="project" value="InterPro"/>
</dbReference>
<feature type="transmembrane region" description="Helical" evidence="1">
    <location>
        <begin position="292"/>
        <end position="317"/>
    </location>
</feature>
<dbReference type="EMBL" id="JACLCP010000001">
    <property type="protein sequence ID" value="MBC2844486.1"/>
    <property type="molecule type" value="Genomic_DNA"/>
</dbReference>
<dbReference type="PANTHER" id="PTHR23028">
    <property type="entry name" value="ACETYLTRANSFERASE"/>
    <property type="match status" value="1"/>
</dbReference>
<feature type="transmembrane region" description="Helical" evidence="1">
    <location>
        <begin position="56"/>
        <end position="78"/>
    </location>
</feature>
<dbReference type="Pfam" id="PF01757">
    <property type="entry name" value="Acyl_transf_3"/>
    <property type="match status" value="1"/>
</dbReference>
<gene>
    <name evidence="3" type="ORF">H7F21_05225</name>
</gene>
<feature type="transmembrane region" description="Helical" evidence="1">
    <location>
        <begin position="196"/>
        <end position="216"/>
    </location>
</feature>
<dbReference type="RefSeq" id="WP_185788155.1">
    <property type="nucleotide sequence ID" value="NZ_JACLCP010000001.1"/>
</dbReference>
<evidence type="ECO:0000256" key="1">
    <source>
        <dbReference type="SAM" id="Phobius"/>
    </source>
</evidence>
<feature type="transmembrane region" description="Helical" evidence="1">
    <location>
        <begin position="98"/>
        <end position="119"/>
    </location>
</feature>
<keyword evidence="3" id="KW-0808">Transferase</keyword>
<evidence type="ECO:0000259" key="2">
    <source>
        <dbReference type="Pfam" id="PF01757"/>
    </source>
</evidence>
<protein>
    <submittedName>
        <fullName evidence="3">Acyltransferase</fullName>
    </submittedName>
</protein>
<dbReference type="GO" id="GO:0016020">
    <property type="term" value="C:membrane"/>
    <property type="evidence" value="ECO:0007669"/>
    <property type="project" value="TreeGrafter"/>
</dbReference>
<feature type="transmembrane region" description="Helical" evidence="1">
    <location>
        <begin position="171"/>
        <end position="190"/>
    </location>
</feature>
<feature type="transmembrane region" description="Helical" evidence="1">
    <location>
        <begin position="323"/>
        <end position="343"/>
    </location>
</feature>
<accession>A0A842IRN3</accession>
<reference evidence="3" key="1">
    <citation type="submission" date="2020-08" db="EMBL/GenBank/DDBJ databases">
        <title>Winogradskyella ouciana sp. nov., isolated from the hadal seawater of the Mariana Trench.</title>
        <authorList>
            <person name="He X."/>
        </authorList>
    </citation>
    <scope>NUCLEOTIDE SEQUENCE [LARGE SCALE GENOMIC DNA]</scope>
    <source>
        <strain evidence="3">KCTC 52348</strain>
    </source>
</reference>
<dbReference type="GO" id="GO:0000271">
    <property type="term" value="P:polysaccharide biosynthetic process"/>
    <property type="evidence" value="ECO:0007669"/>
    <property type="project" value="TreeGrafter"/>
</dbReference>
<feature type="transmembrane region" description="Helical" evidence="1">
    <location>
        <begin position="139"/>
        <end position="159"/>
    </location>
</feature>
<dbReference type="Proteomes" id="UP000533900">
    <property type="component" value="Unassembled WGS sequence"/>
</dbReference>
<dbReference type="InterPro" id="IPR002656">
    <property type="entry name" value="Acyl_transf_3_dom"/>
</dbReference>
<feature type="domain" description="Acyltransferase 3" evidence="2">
    <location>
        <begin position="19"/>
        <end position="342"/>
    </location>
</feature>